<dbReference type="InterPro" id="IPR002716">
    <property type="entry name" value="PIN_dom"/>
</dbReference>
<dbReference type="SMART" id="SM00670">
    <property type="entry name" value="PINc"/>
    <property type="match status" value="1"/>
</dbReference>
<dbReference type="KEGG" id="pis:Pisl_0923"/>
<dbReference type="InterPro" id="IPR041120">
    <property type="entry name" value="PIN_9"/>
</dbReference>
<evidence type="ECO:0000313" key="2">
    <source>
        <dbReference type="EMBL" id="ABL88099.1"/>
    </source>
</evidence>
<dbReference type="AlphaFoldDB" id="A1RT17"/>
<dbReference type="InterPro" id="IPR029060">
    <property type="entry name" value="PIN-like_dom_sf"/>
</dbReference>
<dbReference type="OrthoDB" id="15280at2157"/>
<dbReference type="EMBL" id="CP000504">
    <property type="protein sequence ID" value="ABL88099.1"/>
    <property type="molecule type" value="Genomic_DNA"/>
</dbReference>
<evidence type="ECO:0000313" key="3">
    <source>
        <dbReference type="Proteomes" id="UP000002595"/>
    </source>
</evidence>
<accession>A1RT17</accession>
<name>A1RT17_PYRIL</name>
<dbReference type="Gene3D" id="3.40.50.1010">
    <property type="entry name" value="5'-nuclease"/>
    <property type="match status" value="1"/>
</dbReference>
<dbReference type="Proteomes" id="UP000002595">
    <property type="component" value="Chromosome"/>
</dbReference>
<dbReference type="GeneID" id="4617975"/>
<sequence length="113" mass="12799">MKLVLDTSALIYIIEQRIDVEQLLEHEVYIPTAVEEELRLLATRNRKARVALELLQLLRPKRYNKERPADRAVLETAQELGAVLVTGDSALVKKARALGIPVAKFHKGQLVVY</sequence>
<evidence type="ECO:0000259" key="1">
    <source>
        <dbReference type="SMART" id="SM00670"/>
    </source>
</evidence>
<dbReference type="RefSeq" id="WP_011762674.1">
    <property type="nucleotide sequence ID" value="NC_008701.1"/>
</dbReference>
<dbReference type="STRING" id="384616.Pisl_0923"/>
<dbReference type="Pfam" id="PF18477">
    <property type="entry name" value="PIN_9"/>
    <property type="match status" value="1"/>
</dbReference>
<gene>
    <name evidence="2" type="ordered locus">Pisl_0923</name>
</gene>
<reference evidence="2" key="1">
    <citation type="submission" date="2006-12" db="EMBL/GenBank/DDBJ databases">
        <title>Complete sequence of Pyrobaculum islandicum DSM 4184.</title>
        <authorList>
            <person name="Copeland A."/>
            <person name="Lucas S."/>
            <person name="Lapidus A."/>
            <person name="Barry K."/>
            <person name="Detter J.C."/>
            <person name="Glavina del Rio T."/>
            <person name="Dalin E."/>
            <person name="Tice H."/>
            <person name="Pitluck S."/>
            <person name="Meincke L."/>
            <person name="Brettin T."/>
            <person name="Bruce D."/>
            <person name="Han C."/>
            <person name="Tapia R."/>
            <person name="Gilna P."/>
            <person name="Schmutz J."/>
            <person name="Larimer F."/>
            <person name="Land M."/>
            <person name="Hauser L."/>
            <person name="Kyrpides N."/>
            <person name="Mikhailova N."/>
            <person name="Cozen A.E."/>
            <person name="Fitz-Gibbon S.T."/>
            <person name="House C.H."/>
            <person name="Saltikov C."/>
            <person name="Lowe T."/>
            <person name="Richardson P."/>
        </authorList>
    </citation>
    <scope>NUCLEOTIDE SEQUENCE [LARGE SCALE GENOMIC DNA]</scope>
    <source>
        <strain evidence="2">DSM 4184</strain>
    </source>
</reference>
<dbReference type="HOGENOM" id="CLU_2127925_0_0_2"/>
<feature type="domain" description="PIN" evidence="1">
    <location>
        <begin position="1"/>
        <end position="93"/>
    </location>
</feature>
<dbReference type="CDD" id="cd09879">
    <property type="entry name" value="PIN_VapC_AF0591-like"/>
    <property type="match status" value="1"/>
</dbReference>
<keyword evidence="3" id="KW-1185">Reference proteome</keyword>
<protein>
    <submittedName>
        <fullName evidence="2">PilT protein domain protein</fullName>
    </submittedName>
</protein>
<organism evidence="2 3">
    <name type="scientific">Pyrobaculum islandicum (strain DSM 4184 / JCM 9189 / GEO3)</name>
    <dbReference type="NCBI Taxonomy" id="384616"/>
    <lineage>
        <taxon>Archaea</taxon>
        <taxon>Thermoproteota</taxon>
        <taxon>Thermoprotei</taxon>
        <taxon>Thermoproteales</taxon>
        <taxon>Thermoproteaceae</taxon>
        <taxon>Pyrobaculum</taxon>
    </lineage>
</organism>
<dbReference type="SUPFAM" id="SSF88723">
    <property type="entry name" value="PIN domain-like"/>
    <property type="match status" value="1"/>
</dbReference>
<dbReference type="eggNOG" id="arCOG04312">
    <property type="taxonomic scope" value="Archaea"/>
</dbReference>
<proteinExistence type="predicted"/>